<feature type="domain" description="HAMP" evidence="4">
    <location>
        <begin position="141"/>
        <end position="194"/>
    </location>
</feature>
<dbReference type="HOGENOM" id="CLU_012817_14_3_7"/>
<sequence length="411" mass="42555">MTPATLAATLLLATAGADALTSERAVALALERNPELAALAAEARAAEARLEGARAPLPSNPELSAALGPRRSGGERTTDVELGLSQRLEIFGERSARIDVAAGERDAASARLAARRVELAASAREAHARALAAERLAALAREELAVAREAARAAERRAELGSASRLEVNAARGEVGRAARAVGTTASRLAAAQAALRTLLAAEPGEGLPLAGELPRPSDVRPADGEALVRAAAERRGDVAAARRSLAAAEAEQRLARREALPSPVLGARYAREERADVLLGTLSFELPLFDRNQAGRGAASARAARAGVELAAATRRAGEEVQLALARLRAATEAASAFDDGAVSGAEENLALSTRAYEAGKIGLADLLLMRRSAVEARRDHVEALEELAAAEAALARAAGSERLVTRDGR</sequence>
<dbReference type="PANTHER" id="PTHR30203">
    <property type="entry name" value="OUTER MEMBRANE CATION EFFLUX PROTEIN"/>
    <property type="match status" value="1"/>
</dbReference>
<dbReference type="SUPFAM" id="SSF56954">
    <property type="entry name" value="Outer membrane efflux proteins (OEP)"/>
    <property type="match status" value="1"/>
</dbReference>
<dbReference type="PROSITE" id="PS50885">
    <property type="entry name" value="HAMP"/>
    <property type="match status" value="1"/>
</dbReference>
<dbReference type="RefSeq" id="WP_012632421.1">
    <property type="nucleotide sequence ID" value="NC_011891.1"/>
</dbReference>
<feature type="signal peptide" evidence="3">
    <location>
        <begin position="1"/>
        <end position="19"/>
    </location>
</feature>
<dbReference type="InterPro" id="IPR003423">
    <property type="entry name" value="OMP_efflux"/>
</dbReference>
<dbReference type="GO" id="GO:0015562">
    <property type="term" value="F:efflux transmembrane transporter activity"/>
    <property type="evidence" value="ECO:0007669"/>
    <property type="project" value="InterPro"/>
</dbReference>
<dbReference type="GO" id="GO:0016020">
    <property type="term" value="C:membrane"/>
    <property type="evidence" value="ECO:0007669"/>
    <property type="project" value="InterPro"/>
</dbReference>
<organism evidence="5 6">
    <name type="scientific">Anaeromyxobacter dehalogenans (strain ATCC BAA-258 / DSM 21875 / 2CP-1)</name>
    <dbReference type="NCBI Taxonomy" id="455488"/>
    <lineage>
        <taxon>Bacteria</taxon>
        <taxon>Pseudomonadati</taxon>
        <taxon>Myxococcota</taxon>
        <taxon>Myxococcia</taxon>
        <taxon>Myxococcales</taxon>
        <taxon>Cystobacterineae</taxon>
        <taxon>Anaeromyxobacteraceae</taxon>
        <taxon>Anaeromyxobacter</taxon>
    </lineage>
</organism>
<evidence type="ECO:0000313" key="6">
    <source>
        <dbReference type="Proteomes" id="UP000007089"/>
    </source>
</evidence>
<keyword evidence="6" id="KW-1185">Reference proteome</keyword>
<dbReference type="PANTHER" id="PTHR30203:SF24">
    <property type="entry name" value="BLR4935 PROTEIN"/>
    <property type="match status" value="1"/>
</dbReference>
<protein>
    <submittedName>
        <fullName evidence="5">Sensor with HAMP domain</fullName>
    </submittedName>
</protein>
<dbReference type="Gene3D" id="1.20.1600.10">
    <property type="entry name" value="Outer membrane efflux proteins (OEP)"/>
    <property type="match status" value="1"/>
</dbReference>
<dbReference type="EMBL" id="CP001359">
    <property type="protein sequence ID" value="ACL64429.1"/>
    <property type="molecule type" value="Genomic_DNA"/>
</dbReference>
<dbReference type="Proteomes" id="UP000007089">
    <property type="component" value="Chromosome"/>
</dbReference>
<dbReference type="AlphaFoldDB" id="B8JF72"/>
<dbReference type="InterPro" id="IPR010131">
    <property type="entry name" value="MdtP/NodT-like"/>
</dbReference>
<dbReference type="GO" id="GO:0007165">
    <property type="term" value="P:signal transduction"/>
    <property type="evidence" value="ECO:0007669"/>
    <property type="project" value="InterPro"/>
</dbReference>
<evidence type="ECO:0000259" key="4">
    <source>
        <dbReference type="PROSITE" id="PS50885"/>
    </source>
</evidence>
<dbReference type="KEGG" id="acp:A2cp1_1079"/>
<accession>B8JF72</accession>
<evidence type="ECO:0000256" key="3">
    <source>
        <dbReference type="SAM" id="SignalP"/>
    </source>
</evidence>
<name>B8JF72_ANAD2</name>
<feature type="chain" id="PRO_5002875416" evidence="3">
    <location>
        <begin position="20"/>
        <end position="411"/>
    </location>
</feature>
<evidence type="ECO:0000256" key="2">
    <source>
        <dbReference type="SAM" id="MobiDB-lite"/>
    </source>
</evidence>
<reference evidence="5" key="1">
    <citation type="submission" date="2009-01" db="EMBL/GenBank/DDBJ databases">
        <title>Complete sequence of Anaeromyxobacter dehalogenans 2CP-1.</title>
        <authorList>
            <consortium name="US DOE Joint Genome Institute"/>
            <person name="Lucas S."/>
            <person name="Copeland A."/>
            <person name="Lapidus A."/>
            <person name="Glavina del Rio T."/>
            <person name="Dalin E."/>
            <person name="Tice H."/>
            <person name="Bruce D."/>
            <person name="Goodwin L."/>
            <person name="Pitluck S."/>
            <person name="Saunders E."/>
            <person name="Brettin T."/>
            <person name="Detter J.C."/>
            <person name="Han C."/>
            <person name="Larimer F."/>
            <person name="Land M."/>
            <person name="Hauser L."/>
            <person name="Kyrpides N."/>
            <person name="Ovchinnikova G."/>
            <person name="Beliaev A.S."/>
            <person name="Richardson P."/>
        </authorList>
    </citation>
    <scope>NUCLEOTIDE SEQUENCE</scope>
    <source>
        <strain evidence="5">2CP-1</strain>
    </source>
</reference>
<feature type="region of interest" description="Disordered" evidence="2">
    <location>
        <begin position="52"/>
        <end position="78"/>
    </location>
</feature>
<evidence type="ECO:0000256" key="1">
    <source>
        <dbReference type="ARBA" id="ARBA00007613"/>
    </source>
</evidence>
<evidence type="ECO:0000313" key="5">
    <source>
        <dbReference type="EMBL" id="ACL64429.1"/>
    </source>
</evidence>
<dbReference type="InterPro" id="IPR003660">
    <property type="entry name" value="HAMP_dom"/>
</dbReference>
<comment type="similarity">
    <text evidence="1">Belongs to the outer membrane factor (OMF) (TC 1.B.17) family.</text>
</comment>
<proteinExistence type="inferred from homology"/>
<gene>
    <name evidence="5" type="ordered locus">A2cp1_1079</name>
</gene>
<dbReference type="Pfam" id="PF02321">
    <property type="entry name" value="OEP"/>
    <property type="match status" value="2"/>
</dbReference>
<keyword evidence="3" id="KW-0732">Signal</keyword>